<evidence type="ECO:0000259" key="1">
    <source>
        <dbReference type="Pfam" id="PF06114"/>
    </source>
</evidence>
<evidence type="ECO:0000313" key="2">
    <source>
        <dbReference type="EMBL" id="MDO6967030.1"/>
    </source>
</evidence>
<gene>
    <name evidence="2" type="ORF">Q4481_23995</name>
</gene>
<comment type="caution">
    <text evidence="2">The sequence shown here is derived from an EMBL/GenBank/DDBJ whole genome shotgun (WGS) entry which is preliminary data.</text>
</comment>
<sequence>MIDENATANWFSKPGDSIRVIMQQRNISAHDLAESFEDGLDAVRGLIDGSRQIDGPTASTLSAMLGATAKFWLKRQENFDIAVDRAVSQVQESGQEELLLRLPAPGPKARGKLSLERRAAELRRRLVFFNVPDAQSWAGRYGRLVGETDYRTSKTYASKEDATLLWLRRGELEADMVQTRVWSAENLLDRLREIRKLSMIRHPQLFLPKLKTLCAEAGVALVVVKAPDGCRASGAIRMVDPDKAMLLLSFRYKRDDQFWFTVFHEIGHLVLHKANTFVDGDALPGDADRESEANEFAAECVIPPLRESEFQRIKPERDDIVRFSVSIGVAPGLTVGQMQHRGMVEPNKLNYLKRTWDWSQINPATV</sequence>
<dbReference type="Proteomes" id="UP001174932">
    <property type="component" value="Unassembled WGS sequence"/>
</dbReference>
<dbReference type="InterPro" id="IPR010982">
    <property type="entry name" value="Lambda_DNA-bd_dom_sf"/>
</dbReference>
<reference evidence="2" key="1">
    <citation type="journal article" date="2015" name="Int. J. Syst. Evol. Microbiol.">
        <title>Rhizobium alvei sp. nov., isolated from a freshwater river.</title>
        <authorList>
            <person name="Sheu S.Y."/>
            <person name="Huang H.W."/>
            <person name="Young C.C."/>
            <person name="Chen W.M."/>
        </authorList>
    </citation>
    <scope>NUCLEOTIDE SEQUENCE</scope>
    <source>
        <strain evidence="2">TNR-22</strain>
    </source>
</reference>
<keyword evidence="3" id="KW-1185">Reference proteome</keyword>
<dbReference type="Gene3D" id="1.10.260.40">
    <property type="entry name" value="lambda repressor-like DNA-binding domains"/>
    <property type="match status" value="1"/>
</dbReference>
<dbReference type="Pfam" id="PF06114">
    <property type="entry name" value="Peptidase_M78"/>
    <property type="match status" value="1"/>
</dbReference>
<dbReference type="EMBL" id="JAUOZU010000025">
    <property type="protein sequence ID" value="MDO6967030.1"/>
    <property type="molecule type" value="Genomic_DNA"/>
</dbReference>
<reference evidence="2" key="2">
    <citation type="submission" date="2023-07" db="EMBL/GenBank/DDBJ databases">
        <authorList>
            <person name="Shen H."/>
        </authorList>
    </citation>
    <scope>NUCLEOTIDE SEQUENCE</scope>
    <source>
        <strain evidence="2">TNR-22</strain>
    </source>
</reference>
<protein>
    <submittedName>
        <fullName evidence="2">ImmA/IrrE family metallo-endopeptidase</fullName>
    </submittedName>
</protein>
<dbReference type="SUPFAM" id="SSF47413">
    <property type="entry name" value="lambda repressor-like DNA-binding domains"/>
    <property type="match status" value="1"/>
</dbReference>
<evidence type="ECO:0000313" key="3">
    <source>
        <dbReference type="Proteomes" id="UP001174932"/>
    </source>
</evidence>
<dbReference type="InterPro" id="IPR010359">
    <property type="entry name" value="IrrE_HExxH"/>
</dbReference>
<organism evidence="2 3">
    <name type="scientific">Rhizobium alvei</name>
    <dbReference type="NCBI Taxonomy" id="1132659"/>
    <lineage>
        <taxon>Bacteria</taxon>
        <taxon>Pseudomonadati</taxon>
        <taxon>Pseudomonadota</taxon>
        <taxon>Alphaproteobacteria</taxon>
        <taxon>Hyphomicrobiales</taxon>
        <taxon>Rhizobiaceae</taxon>
        <taxon>Rhizobium/Agrobacterium group</taxon>
        <taxon>Rhizobium</taxon>
    </lineage>
</organism>
<name>A0ABT8YVM8_9HYPH</name>
<dbReference type="Gene3D" id="1.10.10.2910">
    <property type="match status" value="1"/>
</dbReference>
<dbReference type="RefSeq" id="WP_304378959.1">
    <property type="nucleotide sequence ID" value="NZ_JAUOZU010000025.1"/>
</dbReference>
<proteinExistence type="predicted"/>
<feature type="domain" description="IrrE N-terminal-like" evidence="1">
    <location>
        <begin position="241"/>
        <end position="310"/>
    </location>
</feature>
<accession>A0ABT8YVM8</accession>